<gene>
    <name evidence="1" type="ORF">fado_135</name>
</gene>
<evidence type="ECO:0000313" key="1">
    <source>
        <dbReference type="EMBL" id="UNY48850.1"/>
    </source>
</evidence>
<dbReference type="Proteomes" id="UP000831021">
    <property type="component" value="Segment"/>
</dbReference>
<evidence type="ECO:0000313" key="2">
    <source>
        <dbReference type="Proteomes" id="UP000831021"/>
    </source>
</evidence>
<proteinExistence type="predicted"/>
<name>A0AAE9K5U5_9CAUD</name>
<accession>A0AAE9K5U5</accession>
<protein>
    <submittedName>
        <fullName evidence="1">Uncharacterized protein</fullName>
    </submittedName>
</protein>
<dbReference type="EMBL" id="OM236516">
    <property type="protein sequence ID" value="UNY48850.1"/>
    <property type="molecule type" value="Genomic_DNA"/>
</dbReference>
<reference evidence="1 2" key="1">
    <citation type="submission" date="2022-01" db="EMBL/GenBank/DDBJ databases">
        <authorList>
            <person name="Stokar-Avihail A."/>
        </authorList>
    </citation>
    <scope>NUCLEOTIDE SEQUENCE [LARGE SCALE GENOMIC DNA]</scope>
</reference>
<sequence length="280" mass="32947">MQAHFRDIDRLYDKANVYIPNSVFRSLSTSIKNKKGGTNIQQTSFAYAYIVTISFLYKYASFVSIDNNSYIQNSDIKELLGYGRGTKTIDKVIKKNGVLDNLGLTRTTKDYPVIVVENPQEDINGIPIREYSLFSDLTDNDIQYNMIKSIVKNRNYEIKEPLFLTHSYDDNDYGTLYNFERTHEITLHEFLRFVFDNNLDNIDFLIYAFIKSRCKGYKMNKKSMAIYKIVSEIGIDRGTFYDHLEKLKKENFIKVNHKEWEMKGDEYKNMEANEYIWKGV</sequence>
<organism evidence="1 2">
    <name type="scientific">Bacillus phage FADO</name>
    <dbReference type="NCBI Taxonomy" id="2917160"/>
    <lineage>
        <taxon>Viruses</taxon>
        <taxon>Duplodnaviria</taxon>
        <taxon>Heunggongvirae</taxon>
        <taxon>Uroviricota</taxon>
        <taxon>Caudoviricetes</taxon>
        <taxon>Heleneionescovirinae</taxon>
        <taxon>Zhangjivirus</taxon>
        <taxon>Zhangjivirus fado</taxon>
    </lineage>
</organism>
<keyword evidence="2" id="KW-1185">Reference proteome</keyword>